<dbReference type="Pfam" id="PF24693">
    <property type="entry name" value="DUF7660"/>
    <property type="match status" value="1"/>
</dbReference>
<dbReference type="RefSeq" id="WP_126500651.1">
    <property type="nucleotide sequence ID" value="NZ_LR134479.1"/>
</dbReference>
<dbReference type="EMBL" id="LR134479">
    <property type="protein sequence ID" value="VEI24636.1"/>
    <property type="molecule type" value="Genomic_DNA"/>
</dbReference>
<gene>
    <name evidence="2" type="ORF">NCTC10207_02180</name>
</gene>
<dbReference type="AlphaFoldDB" id="A0A7Z9A6R9"/>
<evidence type="ECO:0000259" key="1">
    <source>
        <dbReference type="Pfam" id="PF24693"/>
    </source>
</evidence>
<accession>A0A7Z9A6R9</accession>
<name>A0A7Z9A6R9_9MICC</name>
<evidence type="ECO:0000313" key="2">
    <source>
        <dbReference type="EMBL" id="VEI24636.1"/>
    </source>
</evidence>
<dbReference type="InterPro" id="IPR056077">
    <property type="entry name" value="DUF7660"/>
</dbReference>
<protein>
    <recommendedName>
        <fullName evidence="1">DUF7660 domain-containing protein</fullName>
    </recommendedName>
</protein>
<evidence type="ECO:0000313" key="3">
    <source>
        <dbReference type="Proteomes" id="UP000282386"/>
    </source>
</evidence>
<organism evidence="2 3">
    <name type="scientific">Rothia aeria</name>
    <dbReference type="NCBI Taxonomy" id="172042"/>
    <lineage>
        <taxon>Bacteria</taxon>
        <taxon>Bacillati</taxon>
        <taxon>Actinomycetota</taxon>
        <taxon>Actinomycetes</taxon>
        <taxon>Micrococcales</taxon>
        <taxon>Micrococcaceae</taxon>
        <taxon>Rothia</taxon>
    </lineage>
</organism>
<proteinExistence type="predicted"/>
<reference evidence="2 3" key="1">
    <citation type="submission" date="2018-12" db="EMBL/GenBank/DDBJ databases">
        <authorList>
            <consortium name="Pathogen Informatics"/>
        </authorList>
    </citation>
    <scope>NUCLEOTIDE SEQUENCE [LARGE SCALE GENOMIC DNA]</scope>
    <source>
        <strain evidence="2 3">NCTC10207</strain>
    </source>
</reference>
<dbReference type="Proteomes" id="UP000282386">
    <property type="component" value="Chromosome"/>
</dbReference>
<sequence>MEIKNRDDFLIFLQNFINETDAREFENNTLSGFLEAMRYWIKDMDGYYKNVCKEENFDENIKWSVLADIFEVARIYE</sequence>
<feature type="domain" description="DUF7660" evidence="1">
    <location>
        <begin position="5"/>
        <end position="77"/>
    </location>
</feature>